<dbReference type="Proteomes" id="UP000824120">
    <property type="component" value="Chromosome 8"/>
</dbReference>
<gene>
    <name evidence="2" type="ORF">H5410_042172</name>
</gene>
<protein>
    <submittedName>
        <fullName evidence="2">Uncharacterized protein</fullName>
    </submittedName>
</protein>
<feature type="region of interest" description="Disordered" evidence="1">
    <location>
        <begin position="1"/>
        <end position="61"/>
    </location>
</feature>
<evidence type="ECO:0000313" key="2">
    <source>
        <dbReference type="EMBL" id="KAG5591658.1"/>
    </source>
</evidence>
<dbReference type="AlphaFoldDB" id="A0A9J5XV81"/>
<feature type="compositionally biased region" description="Polar residues" evidence="1">
    <location>
        <begin position="1"/>
        <end position="24"/>
    </location>
</feature>
<feature type="region of interest" description="Disordered" evidence="1">
    <location>
        <begin position="106"/>
        <end position="131"/>
    </location>
</feature>
<dbReference type="EMBL" id="JACXVP010000008">
    <property type="protein sequence ID" value="KAG5591658.1"/>
    <property type="molecule type" value="Genomic_DNA"/>
</dbReference>
<accession>A0A9J5XV81</accession>
<reference evidence="2 3" key="1">
    <citation type="submission" date="2020-09" db="EMBL/GenBank/DDBJ databases">
        <title>De no assembly of potato wild relative species, Solanum commersonii.</title>
        <authorList>
            <person name="Cho K."/>
        </authorList>
    </citation>
    <scope>NUCLEOTIDE SEQUENCE [LARGE SCALE GENOMIC DNA]</scope>
    <source>
        <strain evidence="2">LZ3.2</strain>
        <tissue evidence="2">Leaf</tissue>
    </source>
</reference>
<evidence type="ECO:0000256" key="1">
    <source>
        <dbReference type="SAM" id="MobiDB-lite"/>
    </source>
</evidence>
<feature type="compositionally biased region" description="Polar residues" evidence="1">
    <location>
        <begin position="106"/>
        <end position="118"/>
    </location>
</feature>
<evidence type="ECO:0000313" key="3">
    <source>
        <dbReference type="Proteomes" id="UP000824120"/>
    </source>
</evidence>
<keyword evidence="3" id="KW-1185">Reference proteome</keyword>
<name>A0A9J5XV81_SOLCO</name>
<comment type="caution">
    <text evidence="2">The sequence shown here is derived from an EMBL/GenBank/DDBJ whole genome shotgun (WGS) entry which is preliminary data.</text>
</comment>
<proteinExistence type="predicted"/>
<organism evidence="2 3">
    <name type="scientific">Solanum commersonii</name>
    <name type="common">Commerson's wild potato</name>
    <name type="synonym">Commerson's nightshade</name>
    <dbReference type="NCBI Taxonomy" id="4109"/>
    <lineage>
        <taxon>Eukaryota</taxon>
        <taxon>Viridiplantae</taxon>
        <taxon>Streptophyta</taxon>
        <taxon>Embryophyta</taxon>
        <taxon>Tracheophyta</taxon>
        <taxon>Spermatophyta</taxon>
        <taxon>Magnoliopsida</taxon>
        <taxon>eudicotyledons</taxon>
        <taxon>Gunneridae</taxon>
        <taxon>Pentapetalae</taxon>
        <taxon>asterids</taxon>
        <taxon>lamiids</taxon>
        <taxon>Solanales</taxon>
        <taxon>Solanaceae</taxon>
        <taxon>Solanoideae</taxon>
        <taxon>Solaneae</taxon>
        <taxon>Solanum</taxon>
    </lineage>
</organism>
<sequence length="131" mass="14432">MEDCPSSQVASGGQSGKRGTQNVLRTVAIQYRRSKISSTSSSSAKVYSRNEDTSKDGASFSGDKSMIGNCKEWLISLVQLSSLGYRQVEMYYGRKEPILGKCSLQNDESLQPTDNQLDMETHPGRLKSITK</sequence>